<gene>
    <name evidence="1" type="ORF">SAMN05421872_109183</name>
</gene>
<dbReference type="OrthoDB" id="3788325at2"/>
<sequence>MRTDPGVLWGRAVLLASVTVFLGALGHVTADGLLPGPVAMALLYVVAVVGAAAFLARPATALRLVVLLVGGQTAVHLVLSTAAGHAGDPARTAAGPLPAGGSLPTVDGRRVGSFQDAFDAGGAHAGGPTLPVGHLLDHLTGHAPMMLAHLLVAAAVGLWLAVGERALFTLIALAVRIVVARIRPLPAVRRLGPAAPAPAAALRSLVLARAVSRRGPPLVAH</sequence>
<evidence type="ECO:0000313" key="2">
    <source>
        <dbReference type="Proteomes" id="UP000199034"/>
    </source>
</evidence>
<organism evidence="1 2">
    <name type="scientific">Nocardioides lianchengensis</name>
    <dbReference type="NCBI Taxonomy" id="1045774"/>
    <lineage>
        <taxon>Bacteria</taxon>
        <taxon>Bacillati</taxon>
        <taxon>Actinomycetota</taxon>
        <taxon>Actinomycetes</taxon>
        <taxon>Propionibacteriales</taxon>
        <taxon>Nocardioidaceae</taxon>
        <taxon>Nocardioides</taxon>
    </lineage>
</organism>
<dbReference type="RefSeq" id="WP_139175639.1">
    <property type="nucleotide sequence ID" value="NZ_FMZM01000009.1"/>
</dbReference>
<evidence type="ECO:0000313" key="1">
    <source>
        <dbReference type="EMBL" id="SDD61229.1"/>
    </source>
</evidence>
<keyword evidence="2" id="KW-1185">Reference proteome</keyword>
<proteinExistence type="predicted"/>
<dbReference type="AlphaFoldDB" id="A0A1G6W5W5"/>
<reference evidence="1 2" key="1">
    <citation type="submission" date="2016-10" db="EMBL/GenBank/DDBJ databases">
        <authorList>
            <person name="de Groot N.N."/>
        </authorList>
    </citation>
    <scope>NUCLEOTIDE SEQUENCE [LARGE SCALE GENOMIC DNA]</scope>
    <source>
        <strain evidence="1 2">CGMCC 4.6858</strain>
    </source>
</reference>
<name>A0A1G6W5W5_9ACTN</name>
<dbReference type="STRING" id="1045774.SAMN05421872_109183"/>
<dbReference type="Proteomes" id="UP000199034">
    <property type="component" value="Unassembled WGS sequence"/>
</dbReference>
<accession>A0A1G6W5W5</accession>
<dbReference type="EMBL" id="FMZM01000009">
    <property type="protein sequence ID" value="SDD61229.1"/>
    <property type="molecule type" value="Genomic_DNA"/>
</dbReference>
<protein>
    <submittedName>
        <fullName evidence="1">Uncharacterized protein</fullName>
    </submittedName>
</protein>